<dbReference type="EMBL" id="MU865921">
    <property type="protein sequence ID" value="KAK4453270.1"/>
    <property type="molecule type" value="Genomic_DNA"/>
</dbReference>
<comment type="caution">
    <text evidence="2">The sequence shown here is derived from an EMBL/GenBank/DDBJ whole genome shotgun (WGS) entry which is preliminary data.</text>
</comment>
<protein>
    <recommendedName>
        <fullName evidence="4">UBA domain-containing protein</fullName>
    </recommendedName>
</protein>
<dbReference type="InterPro" id="IPR055335">
    <property type="entry name" value="Ucp6/RUP1"/>
</dbReference>
<feature type="compositionally biased region" description="Polar residues" evidence="1">
    <location>
        <begin position="751"/>
        <end position="763"/>
    </location>
</feature>
<feature type="region of interest" description="Disordered" evidence="1">
    <location>
        <begin position="149"/>
        <end position="191"/>
    </location>
</feature>
<dbReference type="GO" id="GO:0016579">
    <property type="term" value="P:protein deubiquitination"/>
    <property type="evidence" value="ECO:0007669"/>
    <property type="project" value="TreeGrafter"/>
</dbReference>
<feature type="compositionally biased region" description="Low complexity" evidence="1">
    <location>
        <begin position="69"/>
        <end position="81"/>
    </location>
</feature>
<evidence type="ECO:0000313" key="2">
    <source>
        <dbReference type="EMBL" id="KAK4453270.1"/>
    </source>
</evidence>
<sequence>MAQPSECDIETVISITGFSNRNVIAQALRSKNNSVEEVMNDYFDSPDKFSSKYAWDEGVFGSNREGDLSSVNNSNNPSYVVHSPEGNQVIYGSEPGYYGTSMAPSRPPSRANNRSPLSRMADMTAGEFPGVAPTTQQDEDALVQQAMMESLKSSNSPQGLPPPPPQQSGVTPTADSGVHFGPANRDEYKTEEWAMVSTKRRDPDPDVSARKRTPDTPVFLRCRDDNAWNAHRVGGILTILHTIPAARNALLRTGVQPSYGYGSGPEWWKGTAILPPDRIALKEAQASDVWGTPNIYPPWSDELHRLVAFLDNTERSYGTADILADAASGLTNSGDRERDFFEELIQDSSLAGGVFKATFDAITTTGESSTTEQMNFALLLSEFPKEQLFMAESLYNIWDMMFYTHAGGSSEGPETSNIAAITNPPEVLTFRIGNDGLPTAVEISETLYIDRYLSSHLEEMKQIQREIVQIHTAYQKSREIEQKLTQWVNPKSGKSWDRRVMDKAGIKRCQERITQIKNRAYWRDHEQARAQGNDTEYYLPDHGGNSTLLPEEAEVVAHYEGQIRRLEADLAKIDQIMKNKVLPQRRALETLSRHISSLLTVPSPNPRWNPTHRYTLRGVISDHRKLFVRKRETSLMELDEDVAPGEQWWKLSCEEDNGYIVASEMTTFEAVAREACGIGCKPILIYATDKAMDETPEPLPESLKTFVRFDNRYFKMEVTQAEAEQPDPFLEMSTLSTLRAAGLHLKKQRSNDSMDSMATNQASAGDIDEDMRDASFDGGFGNDGDLGQDPDVQELVDTSVTDVGSSEQHLSLPRRNSPPQQEMQERANAPLMTRPLSGIFEPASVDMKDI</sequence>
<dbReference type="GO" id="GO:0005829">
    <property type="term" value="C:cytosol"/>
    <property type="evidence" value="ECO:0007669"/>
    <property type="project" value="TreeGrafter"/>
</dbReference>
<organism evidence="2 3">
    <name type="scientific">Podospora aff. communis PSN243</name>
    <dbReference type="NCBI Taxonomy" id="3040156"/>
    <lineage>
        <taxon>Eukaryota</taxon>
        <taxon>Fungi</taxon>
        <taxon>Dikarya</taxon>
        <taxon>Ascomycota</taxon>
        <taxon>Pezizomycotina</taxon>
        <taxon>Sordariomycetes</taxon>
        <taxon>Sordariomycetidae</taxon>
        <taxon>Sordariales</taxon>
        <taxon>Podosporaceae</taxon>
        <taxon>Podospora</taxon>
    </lineage>
</organism>
<reference evidence="2" key="1">
    <citation type="journal article" date="2023" name="Mol. Phylogenet. Evol.">
        <title>Genome-scale phylogeny and comparative genomics of the fungal order Sordariales.</title>
        <authorList>
            <person name="Hensen N."/>
            <person name="Bonometti L."/>
            <person name="Westerberg I."/>
            <person name="Brannstrom I.O."/>
            <person name="Guillou S."/>
            <person name="Cros-Aarteil S."/>
            <person name="Calhoun S."/>
            <person name="Haridas S."/>
            <person name="Kuo A."/>
            <person name="Mondo S."/>
            <person name="Pangilinan J."/>
            <person name="Riley R."/>
            <person name="LaButti K."/>
            <person name="Andreopoulos B."/>
            <person name="Lipzen A."/>
            <person name="Chen C."/>
            <person name="Yan M."/>
            <person name="Daum C."/>
            <person name="Ng V."/>
            <person name="Clum A."/>
            <person name="Steindorff A."/>
            <person name="Ohm R.A."/>
            <person name="Martin F."/>
            <person name="Silar P."/>
            <person name="Natvig D.O."/>
            <person name="Lalanne C."/>
            <person name="Gautier V."/>
            <person name="Ament-Velasquez S.L."/>
            <person name="Kruys A."/>
            <person name="Hutchinson M.I."/>
            <person name="Powell A.J."/>
            <person name="Barry K."/>
            <person name="Miller A.N."/>
            <person name="Grigoriev I.V."/>
            <person name="Debuchy R."/>
            <person name="Gladieux P."/>
            <person name="Hiltunen Thoren M."/>
            <person name="Johannesson H."/>
        </authorList>
    </citation>
    <scope>NUCLEOTIDE SEQUENCE</scope>
    <source>
        <strain evidence="2">PSN243</strain>
    </source>
</reference>
<feature type="region of interest" description="Disordered" evidence="1">
    <location>
        <begin position="747"/>
        <end position="829"/>
    </location>
</feature>
<keyword evidence="3" id="KW-1185">Reference proteome</keyword>
<dbReference type="GO" id="GO:0005634">
    <property type="term" value="C:nucleus"/>
    <property type="evidence" value="ECO:0007669"/>
    <property type="project" value="TreeGrafter"/>
</dbReference>
<evidence type="ECO:0008006" key="4">
    <source>
        <dbReference type="Google" id="ProtNLM"/>
    </source>
</evidence>
<proteinExistence type="predicted"/>
<dbReference type="PANTHER" id="PTHR39597:SF1">
    <property type="entry name" value="UBA DOMAIN-CONTAINING PROTEIN RUP1"/>
    <property type="match status" value="1"/>
</dbReference>
<feature type="compositionally biased region" description="Polar residues" evidence="1">
    <location>
        <begin position="796"/>
        <end position="809"/>
    </location>
</feature>
<evidence type="ECO:0000313" key="3">
    <source>
        <dbReference type="Proteomes" id="UP001321760"/>
    </source>
</evidence>
<reference evidence="2" key="2">
    <citation type="submission" date="2023-05" db="EMBL/GenBank/DDBJ databases">
        <authorList>
            <consortium name="Lawrence Berkeley National Laboratory"/>
            <person name="Steindorff A."/>
            <person name="Hensen N."/>
            <person name="Bonometti L."/>
            <person name="Westerberg I."/>
            <person name="Brannstrom I.O."/>
            <person name="Guillou S."/>
            <person name="Cros-Aarteil S."/>
            <person name="Calhoun S."/>
            <person name="Haridas S."/>
            <person name="Kuo A."/>
            <person name="Mondo S."/>
            <person name="Pangilinan J."/>
            <person name="Riley R."/>
            <person name="Labutti K."/>
            <person name="Andreopoulos B."/>
            <person name="Lipzen A."/>
            <person name="Chen C."/>
            <person name="Yanf M."/>
            <person name="Daum C."/>
            <person name="Ng V."/>
            <person name="Clum A."/>
            <person name="Ohm R."/>
            <person name="Martin F."/>
            <person name="Silar P."/>
            <person name="Natvig D."/>
            <person name="Lalanne C."/>
            <person name="Gautier V."/>
            <person name="Ament-Velasquez S.L."/>
            <person name="Kruys A."/>
            <person name="Hutchinson M.I."/>
            <person name="Powell A.J."/>
            <person name="Barry K."/>
            <person name="Miller A.N."/>
            <person name="Grigoriev I.V."/>
            <person name="Debuchy R."/>
            <person name="Gladieux P."/>
            <person name="Thoren M.H."/>
            <person name="Johannesson H."/>
        </authorList>
    </citation>
    <scope>NUCLEOTIDE SEQUENCE</scope>
    <source>
        <strain evidence="2">PSN243</strain>
    </source>
</reference>
<dbReference type="Proteomes" id="UP001321760">
    <property type="component" value="Unassembled WGS sequence"/>
</dbReference>
<evidence type="ECO:0000256" key="1">
    <source>
        <dbReference type="SAM" id="MobiDB-lite"/>
    </source>
</evidence>
<dbReference type="PANTHER" id="PTHR39597">
    <property type="entry name" value="UBA DOMAIN-CONTAINING PROTEIN RUP1"/>
    <property type="match status" value="1"/>
</dbReference>
<name>A0AAV9GZY1_9PEZI</name>
<accession>A0AAV9GZY1</accession>
<dbReference type="AlphaFoldDB" id="A0AAV9GZY1"/>
<feature type="region of interest" description="Disordered" evidence="1">
    <location>
        <begin position="64"/>
        <end position="85"/>
    </location>
</feature>
<gene>
    <name evidence="2" type="ORF">QBC34DRAFT_396803</name>
</gene>